<dbReference type="AlphaFoldDB" id="A0A6H2A1H9"/>
<proteinExistence type="predicted"/>
<evidence type="ECO:0000313" key="1">
    <source>
        <dbReference type="EMBL" id="QJA53674.1"/>
    </source>
</evidence>
<protein>
    <submittedName>
        <fullName evidence="1">Uncharacterized protein</fullName>
    </submittedName>
</protein>
<name>A0A6H2A1H9_9ZZZZ</name>
<accession>A0A6H2A1H9</accession>
<sequence>MRMTKAEQKGYQWLLSQGWAEKDITFQPKRNPDFLLSDGSAVEVKVLKGHTLVLTPKQVEEFSKMPKLSIAIFNEGSEPTAVIPYEEIKEREYRGNIRLVTIAPGYAQIVLTRDVYKAVECEMLPRESFSKCIERLLKFVATARGAMFEAGLYPVISRKQERDNE</sequence>
<dbReference type="EMBL" id="MT144440">
    <property type="protein sequence ID" value="QJA53674.1"/>
    <property type="molecule type" value="Genomic_DNA"/>
</dbReference>
<gene>
    <name evidence="1" type="ORF">TM448A03779_0011</name>
</gene>
<reference evidence="1" key="1">
    <citation type="submission" date="2020-03" db="EMBL/GenBank/DDBJ databases">
        <title>The deep terrestrial virosphere.</title>
        <authorList>
            <person name="Holmfeldt K."/>
            <person name="Nilsson E."/>
            <person name="Simone D."/>
            <person name="Lopez-Fernandez M."/>
            <person name="Wu X."/>
            <person name="de Brujin I."/>
            <person name="Lundin D."/>
            <person name="Andersson A."/>
            <person name="Bertilsson S."/>
            <person name="Dopson M."/>
        </authorList>
    </citation>
    <scope>NUCLEOTIDE SEQUENCE</scope>
    <source>
        <strain evidence="1">TM448A03779</strain>
    </source>
</reference>
<organism evidence="1">
    <name type="scientific">viral metagenome</name>
    <dbReference type="NCBI Taxonomy" id="1070528"/>
    <lineage>
        <taxon>unclassified sequences</taxon>
        <taxon>metagenomes</taxon>
        <taxon>organismal metagenomes</taxon>
    </lineage>
</organism>